<proteinExistence type="predicted"/>
<reference evidence="2" key="2">
    <citation type="submission" date="2021-04" db="EMBL/GenBank/DDBJ databases">
        <authorList>
            <person name="Gilroy R."/>
        </authorList>
    </citation>
    <scope>NUCLEOTIDE SEQUENCE</scope>
    <source>
        <strain evidence="2">CHK187-5294</strain>
    </source>
</reference>
<sequence>MKIAATYFDGEIFQHFGHTEYFKIYETDGKTVQNSEVVSAEGFGHGALAGFLKGRGVDALICGGIGGGAIAALSEAGIKVYAGASGSADDCVSALIAGTLQFSDTANCSHHAHGEHACGGHEEGGNCSSHGCKNH</sequence>
<organism evidence="2 3">
    <name type="scientific">Candidatus Borkfalkia avistercoris</name>
    <dbReference type="NCBI Taxonomy" id="2838504"/>
    <lineage>
        <taxon>Bacteria</taxon>
        <taxon>Bacillati</taxon>
        <taxon>Bacillota</taxon>
        <taxon>Clostridia</taxon>
        <taxon>Christensenellales</taxon>
        <taxon>Christensenellaceae</taxon>
        <taxon>Candidatus Borkfalkia</taxon>
    </lineage>
</organism>
<dbReference type="SUPFAM" id="SSF53146">
    <property type="entry name" value="Nitrogenase accessory factor-like"/>
    <property type="match status" value="1"/>
</dbReference>
<evidence type="ECO:0000313" key="2">
    <source>
        <dbReference type="EMBL" id="HIZ03236.1"/>
    </source>
</evidence>
<gene>
    <name evidence="2" type="ORF">H9727_03020</name>
</gene>
<dbReference type="Pfam" id="PF02579">
    <property type="entry name" value="Nitro_FeMo-Co"/>
    <property type="match status" value="1"/>
</dbReference>
<protein>
    <recommendedName>
        <fullName evidence="1">Dinitrogenase iron-molybdenum cofactor biosynthesis domain-containing protein</fullName>
    </recommendedName>
</protein>
<dbReference type="PANTHER" id="PTHR42983:SF1">
    <property type="entry name" value="IRON-MOLYBDENUM PROTEIN"/>
    <property type="match status" value="1"/>
</dbReference>
<dbReference type="InterPro" id="IPR036105">
    <property type="entry name" value="DiNase_FeMo-co_biosyn_sf"/>
</dbReference>
<evidence type="ECO:0000259" key="1">
    <source>
        <dbReference type="Pfam" id="PF02579"/>
    </source>
</evidence>
<comment type="caution">
    <text evidence="2">The sequence shown here is derived from an EMBL/GenBank/DDBJ whole genome shotgun (WGS) entry which is preliminary data.</text>
</comment>
<evidence type="ECO:0000313" key="3">
    <source>
        <dbReference type="Proteomes" id="UP000824132"/>
    </source>
</evidence>
<accession>A0A9D2CYL6</accession>
<dbReference type="InterPro" id="IPR003731">
    <property type="entry name" value="Di-Nase_FeMo-co_biosynth"/>
</dbReference>
<dbReference type="PANTHER" id="PTHR42983">
    <property type="entry name" value="DINITROGENASE IRON-MOLYBDENUM COFACTOR PROTEIN-RELATED"/>
    <property type="match status" value="1"/>
</dbReference>
<dbReference type="EMBL" id="DXCL01000019">
    <property type="protein sequence ID" value="HIZ03236.1"/>
    <property type="molecule type" value="Genomic_DNA"/>
</dbReference>
<name>A0A9D2CYL6_9FIRM</name>
<dbReference type="Proteomes" id="UP000824132">
    <property type="component" value="Unassembled WGS sequence"/>
</dbReference>
<dbReference type="AlphaFoldDB" id="A0A9D2CYL6"/>
<reference evidence="2" key="1">
    <citation type="journal article" date="2021" name="PeerJ">
        <title>Extensive microbial diversity within the chicken gut microbiome revealed by metagenomics and culture.</title>
        <authorList>
            <person name="Gilroy R."/>
            <person name="Ravi A."/>
            <person name="Getino M."/>
            <person name="Pursley I."/>
            <person name="Horton D.L."/>
            <person name="Alikhan N.F."/>
            <person name="Baker D."/>
            <person name="Gharbi K."/>
            <person name="Hall N."/>
            <person name="Watson M."/>
            <person name="Adriaenssens E.M."/>
            <person name="Foster-Nyarko E."/>
            <person name="Jarju S."/>
            <person name="Secka A."/>
            <person name="Antonio M."/>
            <person name="Oren A."/>
            <person name="Chaudhuri R.R."/>
            <person name="La Ragione R."/>
            <person name="Hildebrand F."/>
            <person name="Pallen M.J."/>
        </authorList>
    </citation>
    <scope>NUCLEOTIDE SEQUENCE</scope>
    <source>
        <strain evidence="2">CHK187-5294</strain>
    </source>
</reference>
<feature type="domain" description="Dinitrogenase iron-molybdenum cofactor biosynthesis" evidence="1">
    <location>
        <begin position="10"/>
        <end position="96"/>
    </location>
</feature>
<dbReference type="Gene3D" id="3.30.420.130">
    <property type="entry name" value="Dinitrogenase iron-molybdenum cofactor biosynthesis domain"/>
    <property type="match status" value="1"/>
</dbReference>